<keyword evidence="6" id="KW-0732">Signal</keyword>
<evidence type="ECO:0000256" key="3">
    <source>
        <dbReference type="ARBA" id="ARBA00022692"/>
    </source>
</evidence>
<comment type="similarity">
    <text evidence="2">Belongs to the PA-phosphatase related phosphoesterase family.</text>
</comment>
<protein>
    <submittedName>
        <fullName evidence="8">Phosphatase PAP2 family protein</fullName>
    </submittedName>
</protein>
<evidence type="ECO:0000256" key="5">
    <source>
        <dbReference type="ARBA" id="ARBA00023136"/>
    </source>
</evidence>
<keyword evidence="4" id="KW-1133">Transmembrane helix</keyword>
<proteinExistence type="inferred from homology"/>
<accession>A0A975KD10</accession>
<reference evidence="8" key="1">
    <citation type="submission" date="2021-04" db="EMBL/GenBank/DDBJ databases">
        <title>Isolation of p-tert-butylphenol degrading bacteria Sphingobium phenoxybenzoativorans Tas13 from active sludge.</title>
        <authorList>
            <person name="Li Y."/>
        </authorList>
    </citation>
    <scope>NUCLEOTIDE SEQUENCE</scope>
    <source>
        <strain evidence="8">Tas13</strain>
    </source>
</reference>
<organism evidence="8 9">
    <name type="scientific">Sphingobium phenoxybenzoativorans</name>
    <dbReference type="NCBI Taxonomy" id="1592790"/>
    <lineage>
        <taxon>Bacteria</taxon>
        <taxon>Pseudomonadati</taxon>
        <taxon>Pseudomonadota</taxon>
        <taxon>Alphaproteobacteria</taxon>
        <taxon>Sphingomonadales</taxon>
        <taxon>Sphingomonadaceae</taxon>
        <taxon>Sphingobium</taxon>
    </lineage>
</organism>
<dbReference type="Pfam" id="PF01569">
    <property type="entry name" value="PAP2"/>
    <property type="match status" value="1"/>
</dbReference>
<evidence type="ECO:0000256" key="2">
    <source>
        <dbReference type="ARBA" id="ARBA00008816"/>
    </source>
</evidence>
<dbReference type="InterPro" id="IPR036938">
    <property type="entry name" value="PAP2/HPO_sf"/>
</dbReference>
<evidence type="ECO:0000313" key="8">
    <source>
        <dbReference type="EMBL" id="QUT08047.1"/>
    </source>
</evidence>
<dbReference type="EMBL" id="CP073910">
    <property type="protein sequence ID" value="QUT08047.1"/>
    <property type="molecule type" value="Genomic_DNA"/>
</dbReference>
<dbReference type="KEGG" id="spph:KFK14_01840"/>
<feature type="domain" description="Phosphatidic acid phosphatase type 2/haloperoxidase" evidence="7">
    <location>
        <begin position="57"/>
        <end position="157"/>
    </location>
</feature>
<feature type="chain" id="PRO_5037539147" evidence="6">
    <location>
        <begin position="27"/>
        <end position="183"/>
    </location>
</feature>
<dbReference type="Gene3D" id="1.20.144.10">
    <property type="entry name" value="Phosphatidic acid phosphatase type 2/haloperoxidase"/>
    <property type="match status" value="1"/>
</dbReference>
<dbReference type="CDD" id="cd03394">
    <property type="entry name" value="PAP2_like_5"/>
    <property type="match status" value="1"/>
</dbReference>
<dbReference type="GO" id="GO:0006644">
    <property type="term" value="P:phospholipid metabolic process"/>
    <property type="evidence" value="ECO:0007669"/>
    <property type="project" value="InterPro"/>
</dbReference>
<evidence type="ECO:0000256" key="4">
    <source>
        <dbReference type="ARBA" id="ARBA00022989"/>
    </source>
</evidence>
<dbReference type="InterPro" id="IPR043216">
    <property type="entry name" value="PAP-like"/>
</dbReference>
<comment type="subcellular location">
    <subcellularLocation>
        <location evidence="1">Membrane</location>
        <topology evidence="1">Multi-pass membrane protein</topology>
    </subcellularLocation>
</comment>
<keyword evidence="9" id="KW-1185">Reference proteome</keyword>
<keyword evidence="5" id="KW-0472">Membrane</keyword>
<dbReference type="PANTHER" id="PTHR10165">
    <property type="entry name" value="LIPID PHOSPHATE PHOSPHATASE"/>
    <property type="match status" value="1"/>
</dbReference>
<dbReference type="SMART" id="SM00014">
    <property type="entry name" value="acidPPc"/>
    <property type="match status" value="1"/>
</dbReference>
<dbReference type="GO" id="GO:0005886">
    <property type="term" value="C:plasma membrane"/>
    <property type="evidence" value="ECO:0007669"/>
    <property type="project" value="TreeGrafter"/>
</dbReference>
<dbReference type="SUPFAM" id="SSF48317">
    <property type="entry name" value="Acid phosphatase/Vanadium-dependent haloperoxidase"/>
    <property type="match status" value="1"/>
</dbReference>
<gene>
    <name evidence="8" type="ORF">KFK14_01840</name>
</gene>
<evidence type="ECO:0000256" key="6">
    <source>
        <dbReference type="SAM" id="SignalP"/>
    </source>
</evidence>
<name>A0A975KD10_9SPHN</name>
<dbReference type="PANTHER" id="PTHR10165:SF103">
    <property type="entry name" value="PHOSPHOLIPID PHOSPHATASE HOMOLOG 1.2 HOMOLOG"/>
    <property type="match status" value="1"/>
</dbReference>
<evidence type="ECO:0000313" key="9">
    <source>
        <dbReference type="Proteomes" id="UP000681425"/>
    </source>
</evidence>
<dbReference type="GO" id="GO:0046839">
    <property type="term" value="P:phospholipid dephosphorylation"/>
    <property type="evidence" value="ECO:0007669"/>
    <property type="project" value="TreeGrafter"/>
</dbReference>
<dbReference type="InterPro" id="IPR000326">
    <property type="entry name" value="PAP2/HPO"/>
</dbReference>
<dbReference type="Proteomes" id="UP000681425">
    <property type="component" value="Chromosome"/>
</dbReference>
<evidence type="ECO:0000259" key="7">
    <source>
        <dbReference type="SMART" id="SM00014"/>
    </source>
</evidence>
<dbReference type="AlphaFoldDB" id="A0A975KD10"/>
<evidence type="ECO:0000256" key="1">
    <source>
        <dbReference type="ARBA" id="ARBA00004141"/>
    </source>
</evidence>
<dbReference type="GO" id="GO:0007165">
    <property type="term" value="P:signal transduction"/>
    <property type="evidence" value="ECO:0007669"/>
    <property type="project" value="TreeGrafter"/>
</dbReference>
<feature type="signal peptide" evidence="6">
    <location>
        <begin position="1"/>
        <end position="26"/>
    </location>
</feature>
<keyword evidence="3" id="KW-0812">Transmembrane</keyword>
<sequence>MTLFHRRARYGLAAAALACAPLPAQASDKGWDDAGTITRDALMIAAVGVPVVKGDWQGLLQAGGSIGATKLLTYGMKEAFPEWRPDRSDRKSFPSGHTSTAFAAAATLQNRYGWEIGIPAHVAAAFVGFSRVQADRHHWYDVVAGAALGEVTGLLITSKQNDRVQVVPWAGRDGGGVALAMRF</sequence>
<dbReference type="GO" id="GO:0008195">
    <property type="term" value="F:phosphatidate phosphatase activity"/>
    <property type="evidence" value="ECO:0007669"/>
    <property type="project" value="TreeGrafter"/>
</dbReference>